<feature type="compositionally biased region" description="Low complexity" evidence="1">
    <location>
        <begin position="110"/>
        <end position="122"/>
    </location>
</feature>
<feature type="chain" id="PRO_5003478638" description="SCP domain-containing protein" evidence="2">
    <location>
        <begin position="26"/>
        <end position="248"/>
    </location>
</feature>
<dbReference type="Proteomes" id="UP000005384">
    <property type="component" value="Unassembled WGS sequence"/>
</dbReference>
<comment type="caution">
    <text evidence="4">The sequence shown here is derived from an EMBL/GenBank/DDBJ whole genome shotgun (WGS) entry which is preliminary data.</text>
</comment>
<evidence type="ECO:0000256" key="2">
    <source>
        <dbReference type="SAM" id="SignalP"/>
    </source>
</evidence>
<dbReference type="EMBL" id="ADLN01000054">
    <property type="protein sequence ID" value="EHI59547.1"/>
    <property type="molecule type" value="Genomic_DNA"/>
</dbReference>
<evidence type="ECO:0000259" key="3">
    <source>
        <dbReference type="Pfam" id="PF00188"/>
    </source>
</evidence>
<dbReference type="PANTHER" id="PTHR31157:SF1">
    <property type="entry name" value="SCP DOMAIN-CONTAINING PROTEIN"/>
    <property type="match status" value="1"/>
</dbReference>
<organism evidence="4 5">
    <name type="scientific">Hungatella hathewayi WAL-18680</name>
    <dbReference type="NCBI Taxonomy" id="742737"/>
    <lineage>
        <taxon>Bacteria</taxon>
        <taxon>Bacillati</taxon>
        <taxon>Bacillota</taxon>
        <taxon>Clostridia</taxon>
        <taxon>Lachnospirales</taxon>
        <taxon>Lachnospiraceae</taxon>
        <taxon>Hungatella</taxon>
    </lineage>
</organism>
<dbReference type="PATRIC" id="fig|742737.3.peg.2472"/>
<dbReference type="RefSeq" id="WP_006780433.1">
    <property type="nucleotide sequence ID" value="NZ_JH379027.1"/>
</dbReference>
<reference evidence="4 5" key="1">
    <citation type="submission" date="2011-08" db="EMBL/GenBank/DDBJ databases">
        <title>The Genome Sequence of Clostridium hathewayi WAL-18680.</title>
        <authorList>
            <consortium name="The Broad Institute Genome Sequencing Platform"/>
            <person name="Earl A."/>
            <person name="Ward D."/>
            <person name="Feldgarden M."/>
            <person name="Gevers D."/>
            <person name="Finegold S.M."/>
            <person name="Summanen P.H."/>
            <person name="Molitoris D.R."/>
            <person name="Song M."/>
            <person name="Daigneault M."/>
            <person name="Allen-Vercoe E."/>
            <person name="Young S.K."/>
            <person name="Zeng Q."/>
            <person name="Gargeya S."/>
            <person name="Fitzgerald M."/>
            <person name="Haas B."/>
            <person name="Abouelleil A."/>
            <person name="Alvarado L."/>
            <person name="Arachchi H.M."/>
            <person name="Berlin A."/>
            <person name="Brown A."/>
            <person name="Chapman S.B."/>
            <person name="Chen Z."/>
            <person name="Dunbar C."/>
            <person name="Freedman E."/>
            <person name="Gearin G."/>
            <person name="Gellesch M."/>
            <person name="Goldberg J."/>
            <person name="Griggs A."/>
            <person name="Gujja S."/>
            <person name="Heiman D."/>
            <person name="Howarth C."/>
            <person name="Larson L."/>
            <person name="Lui A."/>
            <person name="MacDonald P.J.P."/>
            <person name="Montmayeur A."/>
            <person name="Murphy C."/>
            <person name="Neiman D."/>
            <person name="Pearson M."/>
            <person name="Priest M."/>
            <person name="Roberts A."/>
            <person name="Saif S."/>
            <person name="Shea T."/>
            <person name="Shenoy N."/>
            <person name="Sisk P."/>
            <person name="Stolte C."/>
            <person name="Sykes S."/>
            <person name="Wortman J."/>
            <person name="Nusbaum C."/>
            <person name="Birren B."/>
        </authorList>
    </citation>
    <scope>NUCLEOTIDE SEQUENCE [LARGE SCALE GENOMIC DNA]</scope>
    <source>
        <strain evidence="4 5">WAL-18680</strain>
    </source>
</reference>
<proteinExistence type="predicted"/>
<dbReference type="Pfam" id="PF00188">
    <property type="entry name" value="CAP"/>
    <property type="match status" value="1"/>
</dbReference>
<dbReference type="PANTHER" id="PTHR31157">
    <property type="entry name" value="SCP DOMAIN-CONTAINING PROTEIN"/>
    <property type="match status" value="1"/>
</dbReference>
<evidence type="ECO:0000256" key="1">
    <source>
        <dbReference type="SAM" id="MobiDB-lite"/>
    </source>
</evidence>
<dbReference type="InterPro" id="IPR035940">
    <property type="entry name" value="CAP_sf"/>
</dbReference>
<dbReference type="InterPro" id="IPR014044">
    <property type="entry name" value="CAP_dom"/>
</dbReference>
<feature type="domain" description="SCP" evidence="3">
    <location>
        <begin position="134"/>
        <end position="246"/>
    </location>
</feature>
<dbReference type="HOGENOM" id="CLU_048111_0_0_9"/>
<name>G5IG25_9FIRM</name>
<dbReference type="CDD" id="cd05379">
    <property type="entry name" value="CAP_bacterial"/>
    <property type="match status" value="1"/>
</dbReference>
<keyword evidence="5" id="KW-1185">Reference proteome</keyword>
<dbReference type="Gene3D" id="3.40.33.10">
    <property type="entry name" value="CAP"/>
    <property type="match status" value="1"/>
</dbReference>
<feature type="signal peptide" evidence="2">
    <location>
        <begin position="1"/>
        <end position="25"/>
    </location>
</feature>
<protein>
    <recommendedName>
        <fullName evidence="3">SCP domain-containing protein</fullName>
    </recommendedName>
</protein>
<feature type="region of interest" description="Disordered" evidence="1">
    <location>
        <begin position="100"/>
        <end position="122"/>
    </location>
</feature>
<evidence type="ECO:0000313" key="5">
    <source>
        <dbReference type="Proteomes" id="UP000005384"/>
    </source>
</evidence>
<gene>
    <name evidence="4" type="ORF">HMPREF9473_02453</name>
</gene>
<keyword evidence="2" id="KW-0732">Signal</keyword>
<accession>G5IG25</accession>
<dbReference type="AlphaFoldDB" id="G5IG25"/>
<dbReference type="SUPFAM" id="SSF55797">
    <property type="entry name" value="PR-1-like"/>
    <property type="match status" value="1"/>
</dbReference>
<sequence>MKRLPVYVMTAAIAMTGASTITSQAAVKVIAIGSNGQNCDLSWNQLAGNSFNGIKLPDCDILKPNNGFPNMNRPATPNPDGDCLPDISVPDMNVPAVPDQGGSQLPDIGVPNTPNTPDTNVPETDNSFTAQVVALVNEERAKAGLSPLTVDSKVAAAADTRAREIETSFSHTRPDGSSFSTALTQSGVSYRGSGENIAYGQKTQDVMNSWMNSQGHRANILNKDFTTIGVGYHQNSNGTGYWTQLFTR</sequence>
<evidence type="ECO:0000313" key="4">
    <source>
        <dbReference type="EMBL" id="EHI59547.1"/>
    </source>
</evidence>